<protein>
    <recommendedName>
        <fullName evidence="8">7-carboxy-7-deazaguanine synthase</fullName>
        <shortName evidence="8">CDG synthase</shortName>
        <ecNumber evidence="8">4.3.99.3</ecNumber>
    </recommendedName>
    <alternativeName>
        <fullName evidence="8">Queuosine biosynthesis protein QueE</fullName>
    </alternativeName>
</protein>
<dbReference type="SUPFAM" id="SSF102114">
    <property type="entry name" value="Radical SAM enzymes"/>
    <property type="match status" value="1"/>
</dbReference>
<dbReference type="PIRSF" id="PIRSF000370">
    <property type="entry name" value="QueE"/>
    <property type="match status" value="1"/>
</dbReference>
<sequence length="223" mass="23854">MPPIETGADATVRLRITEIFASLQGESSRVGLPTVFVRLTGCPLRCTWCDTAYAFSGGSPRSVDDILAEVARHGLRHVCVTGGEPLAQKGCPALLTALCDAGHSVSLETSGALDIGGVDARVSRIMDLKAPGSGEAAKNRYANLALLNAHDELKIVLADAADYEWAKRQIAEHALAERCPVLLSPVAGSLAPAELAGWIVRDRLPVRFQLQLHKILWDDARGR</sequence>
<dbReference type="GO" id="GO:1904047">
    <property type="term" value="F:S-adenosyl-L-methionine binding"/>
    <property type="evidence" value="ECO:0007669"/>
    <property type="project" value="UniProtKB-UniRule"/>
</dbReference>
<dbReference type="InterPro" id="IPR058240">
    <property type="entry name" value="rSAM_sf"/>
</dbReference>
<comment type="subunit">
    <text evidence="8">Homodimer.</text>
</comment>
<keyword evidence="7 8" id="KW-0456">Lyase</keyword>
<dbReference type="GO" id="GO:0016840">
    <property type="term" value="F:carbon-nitrogen lyase activity"/>
    <property type="evidence" value="ECO:0007669"/>
    <property type="project" value="UniProtKB-UniRule"/>
</dbReference>
<organism evidence="10 11">
    <name type="scientific">Thauera aromatica K172</name>
    <dbReference type="NCBI Taxonomy" id="44139"/>
    <lineage>
        <taxon>Bacteria</taxon>
        <taxon>Pseudomonadati</taxon>
        <taxon>Pseudomonadota</taxon>
        <taxon>Betaproteobacteria</taxon>
        <taxon>Rhodocyclales</taxon>
        <taxon>Zoogloeaceae</taxon>
        <taxon>Thauera</taxon>
    </lineage>
</organism>
<dbReference type="InterPro" id="IPR013785">
    <property type="entry name" value="Aldolase_TIM"/>
</dbReference>
<keyword evidence="8" id="KW-0671">Queuosine biosynthesis</keyword>
<feature type="binding site" evidence="8">
    <location>
        <begin position="23"/>
        <end position="25"/>
    </location>
    <ligand>
        <name>substrate</name>
    </ligand>
</feature>
<feature type="domain" description="Radical SAM core" evidence="9">
    <location>
        <begin position="29"/>
        <end position="219"/>
    </location>
</feature>
<dbReference type="PANTHER" id="PTHR42836:SF1">
    <property type="entry name" value="7-CARBOXY-7-DEAZAGUANINE SYNTHASE"/>
    <property type="match status" value="1"/>
</dbReference>
<dbReference type="Proteomes" id="UP000241885">
    <property type="component" value="Chromosome"/>
</dbReference>
<evidence type="ECO:0000256" key="7">
    <source>
        <dbReference type="ARBA" id="ARBA00023239"/>
    </source>
</evidence>
<dbReference type="InterPro" id="IPR027621">
    <property type="entry name" value="rSAM_QueE_gams"/>
</dbReference>
<dbReference type="SFLD" id="SFLDS00029">
    <property type="entry name" value="Radical_SAM"/>
    <property type="match status" value="1"/>
</dbReference>
<comment type="cofactor">
    <cofactor evidence="8">
        <name>Mg(2+)</name>
        <dbReference type="ChEBI" id="CHEBI:18420"/>
    </cofactor>
</comment>
<proteinExistence type="inferred from homology"/>
<evidence type="ECO:0000313" key="10">
    <source>
        <dbReference type="EMBL" id="AVR89763.1"/>
    </source>
</evidence>
<comment type="similarity">
    <text evidence="8">Belongs to the radical SAM superfamily. 7-carboxy-7-deazaguanine synthase family.</text>
</comment>
<evidence type="ECO:0000256" key="8">
    <source>
        <dbReference type="HAMAP-Rule" id="MF_00917"/>
    </source>
</evidence>
<evidence type="ECO:0000256" key="6">
    <source>
        <dbReference type="ARBA" id="ARBA00023014"/>
    </source>
</evidence>
<comment type="caution">
    <text evidence="8">Lacks conserved residue(s) required for the propagation of feature annotation.</text>
</comment>
<accession>A0A2R4BRC4</accession>
<dbReference type="OrthoDB" id="9792276at2"/>
<dbReference type="EC" id="4.3.99.3" evidence="8"/>
<gene>
    <name evidence="8" type="primary">queE</name>
    <name evidence="10" type="ORF">Tharo_2881</name>
</gene>
<comment type="catalytic activity">
    <reaction evidence="8">
        <text>6-carboxy-5,6,7,8-tetrahydropterin + H(+) = 7-carboxy-7-carbaguanine + NH4(+)</text>
        <dbReference type="Rhea" id="RHEA:27974"/>
        <dbReference type="ChEBI" id="CHEBI:15378"/>
        <dbReference type="ChEBI" id="CHEBI:28938"/>
        <dbReference type="ChEBI" id="CHEBI:61032"/>
        <dbReference type="ChEBI" id="CHEBI:61036"/>
        <dbReference type="EC" id="4.3.99.3"/>
    </reaction>
</comment>
<evidence type="ECO:0000256" key="4">
    <source>
        <dbReference type="ARBA" id="ARBA00022842"/>
    </source>
</evidence>
<dbReference type="PANTHER" id="PTHR42836">
    <property type="entry name" value="7-CARBOXY-7-DEAZAGUANINE SYNTHASE"/>
    <property type="match status" value="1"/>
</dbReference>
<keyword evidence="2 8" id="KW-0949">S-adenosyl-L-methionine</keyword>
<feature type="binding site" evidence="8">
    <location>
        <position position="38"/>
    </location>
    <ligand>
        <name>substrate</name>
    </ligand>
</feature>
<dbReference type="CDD" id="cd01335">
    <property type="entry name" value="Radical_SAM"/>
    <property type="match status" value="1"/>
</dbReference>
<evidence type="ECO:0000256" key="3">
    <source>
        <dbReference type="ARBA" id="ARBA00022723"/>
    </source>
</evidence>
<dbReference type="AlphaFoldDB" id="A0A2R4BRC4"/>
<feature type="binding site" evidence="8">
    <location>
        <position position="49"/>
    </location>
    <ligand>
        <name>[4Fe-4S] cluster</name>
        <dbReference type="ChEBI" id="CHEBI:49883"/>
        <note>4Fe-4S-S-AdoMet</note>
    </ligand>
</feature>
<keyword evidence="4 8" id="KW-0460">Magnesium</keyword>
<comment type="pathway">
    <text evidence="8">Purine metabolism; 7-cyano-7-deazaguanine biosynthesis.</text>
</comment>
<feature type="binding site" evidence="8">
    <location>
        <position position="51"/>
    </location>
    <ligand>
        <name>Mg(2+)</name>
        <dbReference type="ChEBI" id="CHEBI:18420"/>
    </ligand>
</feature>
<dbReference type="RefSeq" id="WP_107221822.1">
    <property type="nucleotide sequence ID" value="NZ_CP028339.1"/>
</dbReference>
<dbReference type="Pfam" id="PF04055">
    <property type="entry name" value="Radical_SAM"/>
    <property type="match status" value="1"/>
</dbReference>
<feature type="binding site" evidence="8">
    <location>
        <position position="83"/>
    </location>
    <ligand>
        <name>S-adenosyl-L-methionine</name>
        <dbReference type="ChEBI" id="CHEBI:59789"/>
    </ligand>
</feature>
<dbReference type="Gene3D" id="3.20.20.70">
    <property type="entry name" value="Aldolase class I"/>
    <property type="match status" value="1"/>
</dbReference>
<dbReference type="HAMAP" id="MF_00917">
    <property type="entry name" value="QueE"/>
    <property type="match status" value="1"/>
</dbReference>
<dbReference type="UniPathway" id="UPA00391"/>
<dbReference type="GO" id="GO:0000287">
    <property type="term" value="F:magnesium ion binding"/>
    <property type="evidence" value="ECO:0007669"/>
    <property type="project" value="UniProtKB-UniRule"/>
</dbReference>
<keyword evidence="5 8" id="KW-0408">Iron</keyword>
<keyword evidence="1 8" id="KW-0004">4Fe-4S</keyword>
<reference evidence="10 11" key="1">
    <citation type="submission" date="2018-03" db="EMBL/GenBank/DDBJ databases">
        <title>Complete genome sequence of Thauera aromatica, a model organism for studying aromatic compound degradation under denitrifying conditions.</title>
        <authorList>
            <person name="Lo H.-Y."/>
            <person name="Goris T."/>
            <person name="Boll M."/>
            <person name="Mueller J.A."/>
        </authorList>
    </citation>
    <scope>NUCLEOTIDE SEQUENCE [LARGE SCALE GENOMIC DNA]</scope>
    <source>
        <strain evidence="10 11">K172</strain>
    </source>
</reference>
<dbReference type="GO" id="GO:0008616">
    <property type="term" value="P:tRNA queuosine(34) biosynthetic process"/>
    <property type="evidence" value="ECO:0007669"/>
    <property type="project" value="UniProtKB-UniRule"/>
</dbReference>
<comment type="cofactor">
    <cofactor evidence="8">
        <name>[4Fe-4S] cluster</name>
        <dbReference type="ChEBI" id="CHEBI:49883"/>
    </cofactor>
    <text evidence="8">Binds 1 [4Fe-4S] cluster. The cluster is coordinated with 3 cysteines and an exchangeable S-adenosyl-L-methionine.</text>
</comment>
<keyword evidence="6 8" id="KW-0411">Iron-sulfur</keyword>
<comment type="cofactor">
    <cofactor evidence="8">
        <name>S-adenosyl-L-methionine</name>
        <dbReference type="ChEBI" id="CHEBI:59789"/>
    </cofactor>
    <text evidence="8">Binds 1 S-adenosyl-L-methionine per subunit.</text>
</comment>
<dbReference type="GO" id="GO:0051539">
    <property type="term" value="F:4 iron, 4 sulfur cluster binding"/>
    <property type="evidence" value="ECO:0007669"/>
    <property type="project" value="UniProtKB-UniRule"/>
</dbReference>
<name>A0A2R4BRC4_THAAR</name>
<keyword evidence="11" id="KW-1185">Reference proteome</keyword>
<dbReference type="PROSITE" id="PS51918">
    <property type="entry name" value="RADICAL_SAM"/>
    <property type="match status" value="1"/>
</dbReference>
<feature type="binding site" evidence="8">
    <location>
        <position position="46"/>
    </location>
    <ligand>
        <name>[4Fe-4S] cluster</name>
        <dbReference type="ChEBI" id="CHEBI:49883"/>
        <note>4Fe-4S-S-AdoMet</note>
    </ligand>
</feature>
<feature type="binding site" evidence="8">
    <location>
        <begin position="48"/>
        <end position="50"/>
    </location>
    <ligand>
        <name>S-adenosyl-L-methionine</name>
        <dbReference type="ChEBI" id="CHEBI:59789"/>
    </ligand>
</feature>
<comment type="function">
    <text evidence="8">Catalyzes the complex heterocyclic radical-mediated conversion of 6-carboxy-5,6,7,8-tetrahydropterin (CPH4) to 7-carboxy-7-deazaguanine (CDG), a step common to the biosynthetic pathways of all 7-deazapurine-containing compounds.</text>
</comment>
<feature type="binding site" evidence="8">
    <location>
        <position position="42"/>
    </location>
    <ligand>
        <name>[4Fe-4S] cluster</name>
        <dbReference type="ChEBI" id="CHEBI:49883"/>
        <note>4Fe-4S-S-AdoMet</note>
    </ligand>
</feature>
<dbReference type="KEGG" id="tak:Tharo_2881"/>
<evidence type="ECO:0000313" key="11">
    <source>
        <dbReference type="Proteomes" id="UP000241885"/>
    </source>
</evidence>
<dbReference type="InterPro" id="IPR007197">
    <property type="entry name" value="rSAM"/>
</dbReference>
<dbReference type="NCBIfam" id="TIGR04349">
    <property type="entry name" value="rSAM_QueE_gams"/>
    <property type="match status" value="1"/>
</dbReference>
<evidence type="ECO:0000256" key="1">
    <source>
        <dbReference type="ARBA" id="ARBA00022485"/>
    </source>
</evidence>
<evidence type="ECO:0000256" key="5">
    <source>
        <dbReference type="ARBA" id="ARBA00023004"/>
    </source>
</evidence>
<feature type="binding site" evidence="8">
    <location>
        <position position="81"/>
    </location>
    <ligand>
        <name>substrate</name>
    </ligand>
</feature>
<evidence type="ECO:0000256" key="2">
    <source>
        <dbReference type="ARBA" id="ARBA00022691"/>
    </source>
</evidence>
<keyword evidence="3 8" id="KW-0479">Metal-binding</keyword>
<evidence type="ECO:0000259" key="9">
    <source>
        <dbReference type="PROSITE" id="PS51918"/>
    </source>
</evidence>
<dbReference type="EMBL" id="CP028339">
    <property type="protein sequence ID" value="AVR89763.1"/>
    <property type="molecule type" value="Genomic_DNA"/>
</dbReference>
<dbReference type="InterPro" id="IPR024924">
    <property type="entry name" value="7-CO-7-deazaguanine_synth-like"/>
</dbReference>